<evidence type="ECO:0000256" key="1">
    <source>
        <dbReference type="SAM" id="SignalP"/>
    </source>
</evidence>
<organism evidence="2 3">
    <name type="scientific">Pelagicoccus mobilis</name>
    <dbReference type="NCBI Taxonomy" id="415221"/>
    <lineage>
        <taxon>Bacteria</taxon>
        <taxon>Pseudomonadati</taxon>
        <taxon>Verrucomicrobiota</taxon>
        <taxon>Opitutia</taxon>
        <taxon>Puniceicoccales</taxon>
        <taxon>Pelagicoccaceae</taxon>
        <taxon>Pelagicoccus</taxon>
    </lineage>
</organism>
<evidence type="ECO:0000313" key="2">
    <source>
        <dbReference type="EMBL" id="MBK1875701.1"/>
    </source>
</evidence>
<dbReference type="Proteomes" id="UP000617628">
    <property type="component" value="Unassembled WGS sequence"/>
</dbReference>
<gene>
    <name evidence="2" type="ORF">JIN87_02415</name>
</gene>
<comment type="caution">
    <text evidence="2">The sequence shown here is derived from an EMBL/GenBank/DDBJ whole genome shotgun (WGS) entry which is preliminary data.</text>
</comment>
<accession>A0A934RVR8</accession>
<dbReference type="EMBL" id="JAENIL010000003">
    <property type="protein sequence ID" value="MBK1875701.1"/>
    <property type="molecule type" value="Genomic_DNA"/>
</dbReference>
<keyword evidence="1" id="KW-0732">Signal</keyword>
<feature type="signal peptide" evidence="1">
    <location>
        <begin position="1"/>
        <end position="29"/>
    </location>
</feature>
<dbReference type="AlphaFoldDB" id="A0A934RVR8"/>
<keyword evidence="3" id="KW-1185">Reference proteome</keyword>
<protein>
    <submittedName>
        <fullName evidence="2">Uncharacterized protein</fullName>
    </submittedName>
</protein>
<dbReference type="RefSeq" id="WP_200353920.1">
    <property type="nucleotide sequence ID" value="NZ_JAENIL010000003.1"/>
</dbReference>
<reference evidence="2" key="1">
    <citation type="submission" date="2021-01" db="EMBL/GenBank/DDBJ databases">
        <title>Modified the classification status of verrucomicrobia.</title>
        <authorList>
            <person name="Feng X."/>
        </authorList>
    </citation>
    <scope>NUCLEOTIDE SEQUENCE</scope>
    <source>
        <strain evidence="2">KCTC 13126</strain>
    </source>
</reference>
<proteinExistence type="predicted"/>
<name>A0A934RVR8_9BACT</name>
<feature type="chain" id="PRO_5037782403" evidence="1">
    <location>
        <begin position="30"/>
        <end position="591"/>
    </location>
</feature>
<evidence type="ECO:0000313" key="3">
    <source>
        <dbReference type="Proteomes" id="UP000617628"/>
    </source>
</evidence>
<sequence>MEPLLKKNFRVAAALLAMCLLTALGRAQWQTQSFVLSPGWNAVNVHVDMQHTSLADLLGSTPVTEVWLWKPDLSTLQFVTSPQDPLDTNSRWLSWKKAFPLEATLSSIIGNASYLIRVDESRGSNYTLELKGKPVPPRSFWSSDGANFLGFSTVGTNPPSFYDFLEPVPDVRLNAELYEYVGGPIADNPARVFDLRSEKVERGKAFWIRADGVYNRYYAPFEISLQKSEGVDFGKNASVYRVRIKNNTDEDLDVSLASVASETPPAGQASIEGAPEVLVRGAFSVDTLSHSFSRLSESDGSWTLAPKGAEGSEVDVILGLDRSGMTAEADSFYAGLLRFTDSLGYAQYDIPVTATKGNVAGLWVGEAVVSEVRHNLGFFERVGEEVREIDRNVEFGTVARPFKLRLIVHVAEDGTSHLLQRVFYGLDDANQPVLSTKEENLNVEQLDIARRISASHLPWTEGNDPWLLTGGDFGQGESVEVEVTLGADDHRSNPFLHSYHPDHDNRNATFSSSLGQGIESYGVTRTLHLEFDPPSDDFDSLTSGGVDIGGVYLEEIELAGSGTNNESYEVKGSFSLTRLNDLGTLLTTVSE</sequence>